<dbReference type="EMBL" id="CP002985">
    <property type="protein sequence ID" value="AEM48735.1"/>
    <property type="molecule type" value="Genomic_DNA"/>
</dbReference>
<feature type="signal peptide" evidence="8">
    <location>
        <begin position="1"/>
        <end position="23"/>
    </location>
</feature>
<dbReference type="Gene3D" id="2.40.160.60">
    <property type="entry name" value="Outer membrane protein transport protein (OMPP1/FadL/TodX)"/>
    <property type="match status" value="1"/>
</dbReference>
<evidence type="ECO:0000256" key="7">
    <source>
        <dbReference type="ARBA" id="ARBA00023237"/>
    </source>
</evidence>
<gene>
    <name evidence="9" type="ORF">Acife_2657</name>
</gene>
<keyword evidence="5 8" id="KW-0732">Signal</keyword>
<accession>G0JR89</accession>
<comment type="similarity">
    <text evidence="2">Belongs to the OmpP1/FadL family.</text>
</comment>
<evidence type="ECO:0000256" key="8">
    <source>
        <dbReference type="SAM" id="SignalP"/>
    </source>
</evidence>
<proteinExistence type="inferred from homology"/>
<keyword evidence="7" id="KW-0998">Cell outer membrane</keyword>
<evidence type="ECO:0000256" key="5">
    <source>
        <dbReference type="ARBA" id="ARBA00022729"/>
    </source>
</evidence>
<evidence type="ECO:0000256" key="6">
    <source>
        <dbReference type="ARBA" id="ARBA00023136"/>
    </source>
</evidence>
<evidence type="ECO:0000256" key="3">
    <source>
        <dbReference type="ARBA" id="ARBA00022452"/>
    </source>
</evidence>
<evidence type="ECO:0000256" key="4">
    <source>
        <dbReference type="ARBA" id="ARBA00022692"/>
    </source>
</evidence>
<dbReference type="PANTHER" id="PTHR35093:SF8">
    <property type="entry name" value="OUTER MEMBRANE PROTEIN NMB0088-RELATED"/>
    <property type="match status" value="1"/>
</dbReference>
<name>G0JR89_9PROT</name>
<dbReference type="GO" id="GO:0015483">
    <property type="term" value="F:long-chain fatty acid transporting porin activity"/>
    <property type="evidence" value="ECO:0007669"/>
    <property type="project" value="TreeGrafter"/>
</dbReference>
<reference evidence="9 10" key="1">
    <citation type="journal article" date="2011" name="J. Bacteriol.">
        <title>Draft genome of the psychrotolerant acidophile Acidithiobacillus ferrivorans SS3.</title>
        <authorList>
            <person name="Liljeqvist M."/>
            <person name="Valdes J."/>
            <person name="Holmes D.S."/>
            <person name="Dopson M."/>
        </authorList>
    </citation>
    <scope>NUCLEOTIDE SEQUENCE [LARGE SCALE GENOMIC DNA]</scope>
    <source>
        <strain evidence="9 10">SS3</strain>
    </source>
</reference>
<evidence type="ECO:0000313" key="10">
    <source>
        <dbReference type="Proteomes" id="UP000009220"/>
    </source>
</evidence>
<dbReference type="HOGENOM" id="CLU_035981_2_1_6"/>
<dbReference type="STRING" id="743299.Acife_2657"/>
<keyword evidence="6" id="KW-0472">Membrane</keyword>
<keyword evidence="4" id="KW-0812">Transmembrane</keyword>
<feature type="chain" id="PRO_5003401695" evidence="8">
    <location>
        <begin position="24"/>
        <end position="358"/>
    </location>
</feature>
<evidence type="ECO:0000256" key="2">
    <source>
        <dbReference type="ARBA" id="ARBA00008163"/>
    </source>
</evidence>
<keyword evidence="3" id="KW-1134">Transmembrane beta strand</keyword>
<dbReference type="SUPFAM" id="SSF56935">
    <property type="entry name" value="Porins"/>
    <property type="match status" value="1"/>
</dbReference>
<evidence type="ECO:0000256" key="1">
    <source>
        <dbReference type="ARBA" id="ARBA00004571"/>
    </source>
</evidence>
<protein>
    <submittedName>
        <fullName evidence="9">Membrane protein involved in aromatic hydrocarbon degradation</fullName>
    </submittedName>
</protein>
<dbReference type="AlphaFoldDB" id="G0JR89"/>
<dbReference type="RefSeq" id="WP_014029984.1">
    <property type="nucleotide sequence ID" value="NC_015942.1"/>
</dbReference>
<dbReference type="eggNOG" id="COG2067">
    <property type="taxonomic scope" value="Bacteria"/>
</dbReference>
<dbReference type="GO" id="GO:0009279">
    <property type="term" value="C:cell outer membrane"/>
    <property type="evidence" value="ECO:0007669"/>
    <property type="project" value="UniProtKB-SubCell"/>
</dbReference>
<sequence>MLALKTRLALVALGLLVAAQSHAAGFAVPTSVVGLSEAGATVADGGPVSSFADNPADMVFFPGTRVGLDILATHPAYKVDNSNGSGSIDASSNMQILPNLFVTHRFNDLPLAVGLGITSPFNTNNTWPAGTFSGQPLLKNDLQIIDVNPGVAYLLFPNLSVGVGLDYYQTLSATFGPNSGSGGGVGGNVGLFYTTERFNAGLSYRSAASISSGGGSIDLPSRVQAGVRYRFTPRFATELDVDWNDWSNAQLPHYGSLGWKSAMAYRIGLSYHLNQDLEFRGGLAHVGSPTSGSSIQAAVPTASSNLASLGVGVGLGPWHYDLGASYAISGNTSSYNQTFPGTYKASTLNFGAAISRDF</sequence>
<dbReference type="InterPro" id="IPR005017">
    <property type="entry name" value="OMPP1/FadL/TodX"/>
</dbReference>
<dbReference type="KEGG" id="afi:Acife_2657"/>
<dbReference type="PANTHER" id="PTHR35093">
    <property type="entry name" value="OUTER MEMBRANE PROTEIN NMB0088-RELATED"/>
    <property type="match status" value="1"/>
</dbReference>
<organism evidence="9 10">
    <name type="scientific">Acidithiobacillus ferrivorans SS3</name>
    <dbReference type="NCBI Taxonomy" id="743299"/>
    <lineage>
        <taxon>Bacteria</taxon>
        <taxon>Pseudomonadati</taxon>
        <taxon>Pseudomonadota</taxon>
        <taxon>Acidithiobacillia</taxon>
        <taxon>Acidithiobacillales</taxon>
        <taxon>Acidithiobacillaceae</taxon>
        <taxon>Acidithiobacillus</taxon>
    </lineage>
</organism>
<evidence type="ECO:0000313" key="9">
    <source>
        <dbReference type="EMBL" id="AEM48735.1"/>
    </source>
</evidence>
<comment type="subcellular location">
    <subcellularLocation>
        <location evidence="1">Cell outer membrane</location>
        <topology evidence="1">Multi-pass membrane protein</topology>
    </subcellularLocation>
</comment>
<dbReference type="Proteomes" id="UP000009220">
    <property type="component" value="Chromosome"/>
</dbReference>
<dbReference type="Pfam" id="PF03349">
    <property type="entry name" value="Toluene_X"/>
    <property type="match status" value="2"/>
</dbReference>